<dbReference type="InterPro" id="IPR041249">
    <property type="entry name" value="HEPN_DZIP3"/>
</dbReference>
<dbReference type="InterPro" id="IPR027417">
    <property type="entry name" value="P-loop_NTPase"/>
</dbReference>
<protein>
    <recommendedName>
        <fullName evidence="5">DZIP3-like HEPN domain-containing protein</fullName>
    </recommendedName>
</protein>
<dbReference type="SUPFAM" id="SSF52540">
    <property type="entry name" value="P-loop containing nucleoside triphosphate hydrolases"/>
    <property type="match status" value="2"/>
</dbReference>
<feature type="domain" description="Novel STAND NTPase 3" evidence="2">
    <location>
        <begin position="214"/>
        <end position="367"/>
    </location>
</feature>
<keyword evidence="4" id="KW-1185">Reference proteome</keyword>
<evidence type="ECO:0000259" key="1">
    <source>
        <dbReference type="Pfam" id="PF18738"/>
    </source>
</evidence>
<organism evidence="3 4">
    <name type="scientific">Magallana gigas</name>
    <name type="common">Pacific oyster</name>
    <name type="synonym">Crassostrea gigas</name>
    <dbReference type="NCBI Taxonomy" id="29159"/>
    <lineage>
        <taxon>Eukaryota</taxon>
        <taxon>Metazoa</taxon>
        <taxon>Spiralia</taxon>
        <taxon>Lophotrochozoa</taxon>
        <taxon>Mollusca</taxon>
        <taxon>Bivalvia</taxon>
        <taxon>Autobranchia</taxon>
        <taxon>Pteriomorphia</taxon>
        <taxon>Ostreida</taxon>
        <taxon>Ostreoidea</taxon>
        <taxon>Ostreidae</taxon>
        <taxon>Magallana</taxon>
    </lineage>
</organism>
<dbReference type="Proteomes" id="UP000005408">
    <property type="component" value="Unassembled WGS sequence"/>
</dbReference>
<feature type="domain" description="DZIP3-like HEPN" evidence="1">
    <location>
        <begin position="74"/>
        <end position="182"/>
    </location>
</feature>
<name>A0A8W8NTH1_MAGGI</name>
<dbReference type="AlphaFoldDB" id="A0A8W8NTH1"/>
<dbReference type="Gene3D" id="3.40.50.300">
    <property type="entry name" value="P-loop containing nucleotide triphosphate hydrolases"/>
    <property type="match status" value="1"/>
</dbReference>
<reference evidence="3" key="1">
    <citation type="submission" date="2022-08" db="UniProtKB">
        <authorList>
            <consortium name="EnsemblMetazoa"/>
        </authorList>
    </citation>
    <scope>IDENTIFICATION</scope>
    <source>
        <strain evidence="3">05x7-T-G4-1.051#20</strain>
    </source>
</reference>
<accession>A0A8W8NTH1</accession>
<evidence type="ECO:0000313" key="3">
    <source>
        <dbReference type="EnsemblMetazoa" id="G8045.1:cds"/>
    </source>
</evidence>
<sequence length="370" mass="42583">MANSKYSSTRETTNLARVARIILGPCTDVLCDVLKKEIPPLTLSQKVKTYLANLPKRKPPPITKEQERTILNGNYSDFDITLLFFLLRNISNISPHAKQWGNEPISSDRSVSANIERIRLIRNKYGHCTDISISDTDFYKKVLEISSIIQDLEKYLGTSSVYQDAVVEIGNCCMDPEQESKYIKELVDLNKQIKDISVLYKRDSLRWEEDDKVFLETHNFPVMLDQVRNQPYVTFVGAPGSGKTATARHIALKLQKEGYEICPVKEINKIEDYCNRNIPQVFVIDDVLGIFGLNEHELYMINKYSERLRDLINPKTKTLMTCREAVFKNEMISECILVKPENVVNLQSRENSLNDDDKQNLLQTDLHKEE</sequence>
<dbReference type="Pfam" id="PF18738">
    <property type="entry name" value="HEPN_DZIP3"/>
    <property type="match status" value="1"/>
</dbReference>
<proteinExistence type="predicted"/>
<evidence type="ECO:0000259" key="2">
    <source>
        <dbReference type="Pfam" id="PF20720"/>
    </source>
</evidence>
<dbReference type="Pfam" id="PF20720">
    <property type="entry name" value="nSTAND3"/>
    <property type="match status" value="1"/>
</dbReference>
<dbReference type="InterPro" id="IPR049050">
    <property type="entry name" value="nSTAND3"/>
</dbReference>
<evidence type="ECO:0000313" key="4">
    <source>
        <dbReference type="Proteomes" id="UP000005408"/>
    </source>
</evidence>
<evidence type="ECO:0008006" key="5">
    <source>
        <dbReference type="Google" id="ProtNLM"/>
    </source>
</evidence>
<dbReference type="EnsemblMetazoa" id="G8045.1">
    <property type="protein sequence ID" value="G8045.1:cds"/>
    <property type="gene ID" value="G8045"/>
</dbReference>